<evidence type="ECO:0000313" key="2">
    <source>
        <dbReference type="Proteomes" id="UP000663868"/>
    </source>
</evidence>
<name>A0A820NXE9_9BILA</name>
<dbReference type="AlphaFoldDB" id="A0A820NXE9"/>
<gene>
    <name evidence="1" type="ORF">KXQ929_LOCUS50853</name>
</gene>
<evidence type="ECO:0000313" key="1">
    <source>
        <dbReference type="EMBL" id="CAF4397962.1"/>
    </source>
</evidence>
<sequence>GTIAYNSSYVLVCVAIDRLNAIIRPMDVRTASSAFRYSLISGKKKKKHP</sequence>
<dbReference type="EMBL" id="CAJOBB010024084">
    <property type="protein sequence ID" value="CAF4397962.1"/>
    <property type="molecule type" value="Genomic_DNA"/>
</dbReference>
<feature type="non-terminal residue" evidence="1">
    <location>
        <position position="1"/>
    </location>
</feature>
<comment type="caution">
    <text evidence="1">The sequence shown here is derived from an EMBL/GenBank/DDBJ whole genome shotgun (WGS) entry which is preliminary data.</text>
</comment>
<accession>A0A820NXE9</accession>
<proteinExistence type="predicted"/>
<reference evidence="1" key="1">
    <citation type="submission" date="2021-02" db="EMBL/GenBank/DDBJ databases">
        <authorList>
            <person name="Nowell W R."/>
        </authorList>
    </citation>
    <scope>NUCLEOTIDE SEQUENCE</scope>
</reference>
<protein>
    <submittedName>
        <fullName evidence="1">Uncharacterized protein</fullName>
    </submittedName>
</protein>
<organism evidence="1 2">
    <name type="scientific">Adineta steineri</name>
    <dbReference type="NCBI Taxonomy" id="433720"/>
    <lineage>
        <taxon>Eukaryota</taxon>
        <taxon>Metazoa</taxon>
        <taxon>Spiralia</taxon>
        <taxon>Gnathifera</taxon>
        <taxon>Rotifera</taxon>
        <taxon>Eurotatoria</taxon>
        <taxon>Bdelloidea</taxon>
        <taxon>Adinetida</taxon>
        <taxon>Adinetidae</taxon>
        <taxon>Adineta</taxon>
    </lineage>
</organism>
<dbReference type="Proteomes" id="UP000663868">
    <property type="component" value="Unassembled WGS sequence"/>
</dbReference>